<dbReference type="SUPFAM" id="SSF50465">
    <property type="entry name" value="EF-Tu/eEF-1alpha/eIF2-gamma C-terminal domain"/>
    <property type="match status" value="1"/>
</dbReference>
<keyword evidence="9" id="KW-1185">Reference proteome</keyword>
<dbReference type="InterPro" id="IPR009000">
    <property type="entry name" value="Transl_B-barrel_sf"/>
</dbReference>
<evidence type="ECO:0000256" key="1">
    <source>
        <dbReference type="ARBA" id="ARBA00007249"/>
    </source>
</evidence>
<dbReference type="PROSITE" id="PS00301">
    <property type="entry name" value="G_TR_1"/>
    <property type="match status" value="1"/>
</dbReference>
<dbReference type="InterPro" id="IPR031157">
    <property type="entry name" value="G_TR_CS"/>
</dbReference>
<evidence type="ECO:0000256" key="2">
    <source>
        <dbReference type="ARBA" id="ARBA00011986"/>
    </source>
</evidence>
<dbReference type="InterPro" id="IPR027417">
    <property type="entry name" value="P-loop_NTPase"/>
</dbReference>
<dbReference type="PRINTS" id="PR00315">
    <property type="entry name" value="ELONGATNFCT"/>
</dbReference>
<evidence type="ECO:0000256" key="4">
    <source>
        <dbReference type="ARBA" id="ARBA00022768"/>
    </source>
</evidence>
<evidence type="ECO:0000256" key="6">
    <source>
        <dbReference type="ARBA" id="ARBA00023134"/>
    </source>
</evidence>
<dbReference type="InterPro" id="IPR004161">
    <property type="entry name" value="EFTu-like_2"/>
</dbReference>
<evidence type="ECO:0000259" key="7">
    <source>
        <dbReference type="PROSITE" id="PS51722"/>
    </source>
</evidence>
<dbReference type="PANTHER" id="PTHR43721:SF2">
    <property type="entry name" value="ELONGATION FACTOR TU, MITOCHONDRIAL"/>
    <property type="match status" value="1"/>
</dbReference>
<dbReference type="PANTHER" id="PTHR43721">
    <property type="entry name" value="ELONGATION FACTOR TU-RELATED"/>
    <property type="match status" value="1"/>
</dbReference>
<proteinExistence type="inferred from homology"/>
<accession>A0A3P7JGK5</accession>
<dbReference type="PROSITE" id="PS51722">
    <property type="entry name" value="G_TR_2"/>
    <property type="match status" value="1"/>
</dbReference>
<dbReference type="GO" id="GO:0003924">
    <property type="term" value="F:GTPase activity"/>
    <property type="evidence" value="ECO:0007669"/>
    <property type="project" value="InterPro"/>
</dbReference>
<dbReference type="GO" id="GO:0005739">
    <property type="term" value="C:mitochondrion"/>
    <property type="evidence" value="ECO:0007669"/>
    <property type="project" value="TreeGrafter"/>
</dbReference>
<dbReference type="EC" id="3.6.5.3" evidence="2"/>
<dbReference type="InterPro" id="IPR000795">
    <property type="entry name" value="T_Tr_GTP-bd_dom"/>
</dbReference>
<dbReference type="Proteomes" id="UP000270094">
    <property type="component" value="Unassembled WGS sequence"/>
</dbReference>
<dbReference type="InterPro" id="IPR009001">
    <property type="entry name" value="Transl_elong_EF1A/Init_IF2_C"/>
</dbReference>
<evidence type="ECO:0000256" key="5">
    <source>
        <dbReference type="ARBA" id="ARBA00022917"/>
    </source>
</evidence>
<gene>
    <name evidence="8" type="ORF">SVUK_LOCUS12342</name>
</gene>
<dbReference type="Gene3D" id="2.40.30.10">
    <property type="entry name" value="Translation factors"/>
    <property type="match status" value="2"/>
</dbReference>
<dbReference type="SUPFAM" id="SSF52540">
    <property type="entry name" value="P-loop containing nucleoside triphosphate hydrolases"/>
    <property type="match status" value="1"/>
</dbReference>
<sequence>MGFTRPFALQLSRNLREFCRQSPFLDINSSLMHSSLLGYAPIRCASQPAHTAIKPNYNVGTIGHIDHGKTTLTAAITQVLAKQGLAKPVKFDEIDKAKEEKKRGITINIAHIGYESKNRRYSHTDCPGHSDFIKVIVAFTFTSFHKMDAAVLVIAATDGVMAQTKVCLGDNAPVIRGSALNALEGKDVSSIINLLKALDDLPEPQRNENEALIMPVSSKIAITGRGTVVVGTVEQGTLKKGDKVEIKGDDREVSTVASDIQVFGKSVKEVKAGDHCGVLCRGVKADQVSRGMWMGHIGAVHVTNQIKTELYLLSQEENGRKIGIRSGFTDKLFCSTWDQVARFEIAQELLMPGEHAPATVTLMRNMPFKVGIPFTLRDGGTKQTIARGIVSELLEPVTVEKYNLKKATHHDD</sequence>
<dbReference type="Pfam" id="PF03144">
    <property type="entry name" value="GTP_EFTU_D2"/>
    <property type="match status" value="1"/>
</dbReference>
<dbReference type="InterPro" id="IPR004160">
    <property type="entry name" value="Transl_elong_EFTu/EF1A_C"/>
</dbReference>
<keyword evidence="6" id="KW-0342">GTP-binding</keyword>
<organism evidence="8 9">
    <name type="scientific">Strongylus vulgaris</name>
    <name type="common">Blood worm</name>
    <dbReference type="NCBI Taxonomy" id="40348"/>
    <lineage>
        <taxon>Eukaryota</taxon>
        <taxon>Metazoa</taxon>
        <taxon>Ecdysozoa</taxon>
        <taxon>Nematoda</taxon>
        <taxon>Chromadorea</taxon>
        <taxon>Rhabditida</taxon>
        <taxon>Rhabditina</taxon>
        <taxon>Rhabditomorpha</taxon>
        <taxon>Strongyloidea</taxon>
        <taxon>Strongylidae</taxon>
        <taxon>Strongylus</taxon>
    </lineage>
</organism>
<dbReference type="InterPro" id="IPR050055">
    <property type="entry name" value="EF-Tu_GTPase"/>
</dbReference>
<keyword evidence="4" id="KW-0251">Elongation factor</keyword>
<dbReference type="FunFam" id="2.40.30.10:FF:000085">
    <property type="entry name" value="Elongation factor Tu"/>
    <property type="match status" value="1"/>
</dbReference>
<dbReference type="AlphaFoldDB" id="A0A3P7JGK5"/>
<dbReference type="GO" id="GO:0005525">
    <property type="term" value="F:GTP binding"/>
    <property type="evidence" value="ECO:0007669"/>
    <property type="project" value="UniProtKB-KW"/>
</dbReference>
<keyword evidence="5" id="KW-0648">Protein biosynthesis</keyword>
<dbReference type="GO" id="GO:0070125">
    <property type="term" value="P:mitochondrial translational elongation"/>
    <property type="evidence" value="ECO:0007669"/>
    <property type="project" value="TreeGrafter"/>
</dbReference>
<dbReference type="OrthoDB" id="2067at2759"/>
<comment type="similarity">
    <text evidence="1">Belongs to the TRAFAC class translation factor GTPase superfamily. Classic translation factor GTPase family. EF-Tu/EF-1A subfamily.</text>
</comment>
<evidence type="ECO:0000313" key="9">
    <source>
        <dbReference type="Proteomes" id="UP000270094"/>
    </source>
</evidence>
<reference evidence="8 9" key="1">
    <citation type="submission" date="2018-11" db="EMBL/GenBank/DDBJ databases">
        <authorList>
            <consortium name="Pathogen Informatics"/>
        </authorList>
    </citation>
    <scope>NUCLEOTIDE SEQUENCE [LARGE SCALE GENOMIC DNA]</scope>
</reference>
<dbReference type="Pfam" id="PF00009">
    <property type="entry name" value="GTP_EFTU"/>
    <property type="match status" value="1"/>
</dbReference>
<evidence type="ECO:0000313" key="8">
    <source>
        <dbReference type="EMBL" id="VDM77344.1"/>
    </source>
</evidence>
<dbReference type="GO" id="GO:0003746">
    <property type="term" value="F:translation elongation factor activity"/>
    <property type="evidence" value="ECO:0007669"/>
    <property type="project" value="UniProtKB-KW"/>
</dbReference>
<dbReference type="EMBL" id="UYYB01098981">
    <property type="protein sequence ID" value="VDM77344.1"/>
    <property type="molecule type" value="Genomic_DNA"/>
</dbReference>
<dbReference type="SUPFAM" id="SSF50447">
    <property type="entry name" value="Translation proteins"/>
    <property type="match status" value="1"/>
</dbReference>
<dbReference type="Pfam" id="PF03143">
    <property type="entry name" value="GTP_EFTU_D3"/>
    <property type="match status" value="1"/>
</dbReference>
<dbReference type="Gene3D" id="3.40.50.300">
    <property type="entry name" value="P-loop containing nucleotide triphosphate hydrolases"/>
    <property type="match status" value="1"/>
</dbReference>
<evidence type="ECO:0000256" key="3">
    <source>
        <dbReference type="ARBA" id="ARBA00022741"/>
    </source>
</evidence>
<keyword evidence="3" id="KW-0547">Nucleotide-binding</keyword>
<protein>
    <recommendedName>
        <fullName evidence="2">protein-synthesizing GTPase</fullName>
        <ecNumber evidence="2">3.6.5.3</ecNumber>
    </recommendedName>
</protein>
<name>A0A3P7JGK5_STRVU</name>
<feature type="domain" description="Tr-type G" evidence="7">
    <location>
        <begin position="54"/>
        <end position="165"/>
    </location>
</feature>